<evidence type="ECO:0000313" key="1">
    <source>
        <dbReference type="EMBL" id="AAG40757.1"/>
    </source>
</evidence>
<geneLocation type="plasmid" evidence="1">
    <name>pCJ01</name>
</geneLocation>
<sequence length="125" mass="14046">MAFPSHFKSLSKFGLKSSFTKSSKLNLSSLSSSSARSSFAVFVCRVSKFFKRSSKFATASLTRIFSRFSFSCRIKISLLRCEISIFLAKKLRTNLAISCLTLHCRASLLFSVRKNAKPFYCNVKA</sequence>
<accession>Q9EZ85</accession>
<protein>
    <submittedName>
        <fullName evidence="1">Uncharacterized protein</fullName>
    </submittedName>
</protein>
<name>Q9EZ85_CAMJU</name>
<keyword evidence="1" id="KW-0614">Plasmid</keyword>
<dbReference type="EMBL" id="AF301164">
    <property type="protein sequence ID" value="AAG40757.1"/>
    <property type="molecule type" value="Genomic_DNA"/>
</dbReference>
<proteinExistence type="predicted"/>
<reference evidence="1" key="1">
    <citation type="journal article" date="2001" name="Plasmid">
        <title>Molecular characterization of a cryptic plasmid from Campylobacter jejuni.</title>
        <authorList>
            <person name="Luo N."/>
            <person name="Zhang Q."/>
        </authorList>
    </citation>
    <scope>NUCLEOTIDE SEQUENCE</scope>
    <source>
        <strain evidence="1">21190</strain>
        <plasmid evidence="1">pCJ01</plasmid>
    </source>
</reference>
<dbReference type="AlphaFoldDB" id="Q9EZ85"/>
<organism evidence="1">
    <name type="scientific">Campylobacter jejuni</name>
    <dbReference type="NCBI Taxonomy" id="197"/>
    <lineage>
        <taxon>Bacteria</taxon>
        <taxon>Pseudomonadati</taxon>
        <taxon>Campylobacterota</taxon>
        <taxon>Epsilonproteobacteria</taxon>
        <taxon>Campylobacterales</taxon>
        <taxon>Campylobacteraceae</taxon>
        <taxon>Campylobacter</taxon>
    </lineage>
</organism>